<dbReference type="SUPFAM" id="SSF52540">
    <property type="entry name" value="P-loop containing nucleoside triphosphate hydrolases"/>
    <property type="match status" value="1"/>
</dbReference>
<dbReference type="EMBL" id="JBHSFQ010000028">
    <property type="protein sequence ID" value="MFC4564768.1"/>
    <property type="molecule type" value="Genomic_DNA"/>
</dbReference>
<dbReference type="Gene3D" id="3.40.50.300">
    <property type="entry name" value="P-loop containing nucleotide triphosphate hydrolases"/>
    <property type="match status" value="1"/>
</dbReference>
<dbReference type="GO" id="GO:0016301">
    <property type="term" value="F:kinase activity"/>
    <property type="evidence" value="ECO:0007669"/>
    <property type="project" value="UniProtKB-KW"/>
</dbReference>
<evidence type="ECO:0000313" key="1">
    <source>
        <dbReference type="EMBL" id="MFC4564768.1"/>
    </source>
</evidence>
<comment type="caution">
    <text evidence="1">The sequence shown here is derived from an EMBL/GenBank/DDBJ whole genome shotgun (WGS) entry which is preliminary data.</text>
</comment>
<dbReference type="Pfam" id="PF13671">
    <property type="entry name" value="AAA_33"/>
    <property type="match status" value="1"/>
</dbReference>
<name>A0ABV9E211_9ACTN</name>
<reference evidence="2" key="1">
    <citation type="journal article" date="2019" name="Int. J. Syst. Evol. Microbiol.">
        <title>The Global Catalogue of Microorganisms (GCM) 10K type strain sequencing project: providing services to taxonomists for standard genome sequencing and annotation.</title>
        <authorList>
            <consortium name="The Broad Institute Genomics Platform"/>
            <consortium name="The Broad Institute Genome Sequencing Center for Infectious Disease"/>
            <person name="Wu L."/>
            <person name="Ma J."/>
        </authorList>
    </citation>
    <scope>NUCLEOTIDE SEQUENCE [LARGE SCALE GENOMIC DNA]</scope>
    <source>
        <strain evidence="2">XZYJ18</strain>
    </source>
</reference>
<sequence length="178" mass="19360">MATGSPATVLIVVRGNSGSGKSTVAREIRSRCGRGVALVSQDDVRRSILREKDVPGAANIGLIDTIARYALDSGYHVVIDGILDAGRYGPMLGALRADHAGRSAFFYLDVPFPETLRRHATRPQARDFGEPEMRRWYRWRDLLPGGGEEVVGARSGLPATVDLILQRTGLPRGRVPRA</sequence>
<keyword evidence="1" id="KW-0808">Transferase</keyword>
<dbReference type="RefSeq" id="WP_378578191.1">
    <property type="nucleotide sequence ID" value="NZ_JBHSFQ010000028.1"/>
</dbReference>
<gene>
    <name evidence="1" type="ORF">ACFO4E_23155</name>
</gene>
<keyword evidence="2" id="KW-1185">Reference proteome</keyword>
<protein>
    <submittedName>
        <fullName evidence="1">Kinase</fullName>
    </submittedName>
</protein>
<keyword evidence="1" id="KW-0418">Kinase</keyword>
<proteinExistence type="predicted"/>
<organism evidence="1 2">
    <name type="scientific">Nocardiopsis mangrovi</name>
    <dbReference type="NCBI Taxonomy" id="1179818"/>
    <lineage>
        <taxon>Bacteria</taxon>
        <taxon>Bacillati</taxon>
        <taxon>Actinomycetota</taxon>
        <taxon>Actinomycetes</taxon>
        <taxon>Streptosporangiales</taxon>
        <taxon>Nocardiopsidaceae</taxon>
        <taxon>Nocardiopsis</taxon>
    </lineage>
</organism>
<accession>A0ABV9E211</accession>
<dbReference type="InterPro" id="IPR027417">
    <property type="entry name" value="P-loop_NTPase"/>
</dbReference>
<dbReference type="Proteomes" id="UP001595923">
    <property type="component" value="Unassembled WGS sequence"/>
</dbReference>
<evidence type="ECO:0000313" key="2">
    <source>
        <dbReference type="Proteomes" id="UP001595923"/>
    </source>
</evidence>